<dbReference type="Gene3D" id="3.30.160.60">
    <property type="entry name" value="Classic Zinc Finger"/>
    <property type="match status" value="1"/>
</dbReference>
<feature type="compositionally biased region" description="Polar residues" evidence="2">
    <location>
        <begin position="170"/>
        <end position="182"/>
    </location>
</feature>
<dbReference type="InterPro" id="IPR036236">
    <property type="entry name" value="Znf_C2H2_sf"/>
</dbReference>
<feature type="compositionally biased region" description="Polar residues" evidence="2">
    <location>
        <begin position="50"/>
        <end position="70"/>
    </location>
</feature>
<dbReference type="EMBL" id="ML994276">
    <property type="protein sequence ID" value="KAF2197112.1"/>
    <property type="molecule type" value="Genomic_DNA"/>
</dbReference>
<feature type="domain" description="C2H2-type" evidence="3">
    <location>
        <begin position="230"/>
        <end position="253"/>
    </location>
</feature>
<feature type="compositionally biased region" description="Basic and acidic residues" evidence="2">
    <location>
        <begin position="248"/>
        <end position="262"/>
    </location>
</feature>
<keyword evidence="5" id="KW-1185">Reference proteome</keyword>
<gene>
    <name evidence="4" type="ORF">GQ43DRAFT_475725</name>
</gene>
<proteinExistence type="predicted"/>
<dbReference type="GO" id="GO:0008270">
    <property type="term" value="F:zinc ion binding"/>
    <property type="evidence" value="ECO:0007669"/>
    <property type="project" value="UniProtKB-KW"/>
</dbReference>
<keyword evidence="1" id="KW-0479">Metal-binding</keyword>
<dbReference type="AlphaFoldDB" id="A0A9P4JI60"/>
<feature type="region of interest" description="Disordered" evidence="2">
    <location>
        <begin position="248"/>
        <end position="320"/>
    </location>
</feature>
<evidence type="ECO:0000313" key="5">
    <source>
        <dbReference type="Proteomes" id="UP000799536"/>
    </source>
</evidence>
<feature type="compositionally biased region" description="Polar residues" evidence="2">
    <location>
        <begin position="311"/>
        <end position="320"/>
    </location>
</feature>
<evidence type="ECO:0000256" key="2">
    <source>
        <dbReference type="SAM" id="MobiDB-lite"/>
    </source>
</evidence>
<organism evidence="4 5">
    <name type="scientific">Delitschia confertaspora ATCC 74209</name>
    <dbReference type="NCBI Taxonomy" id="1513339"/>
    <lineage>
        <taxon>Eukaryota</taxon>
        <taxon>Fungi</taxon>
        <taxon>Dikarya</taxon>
        <taxon>Ascomycota</taxon>
        <taxon>Pezizomycotina</taxon>
        <taxon>Dothideomycetes</taxon>
        <taxon>Pleosporomycetidae</taxon>
        <taxon>Pleosporales</taxon>
        <taxon>Delitschiaceae</taxon>
        <taxon>Delitschia</taxon>
    </lineage>
</organism>
<dbReference type="OrthoDB" id="3800855at2759"/>
<dbReference type="InterPro" id="IPR013087">
    <property type="entry name" value="Znf_C2H2_type"/>
</dbReference>
<keyword evidence="1" id="KW-0863">Zinc-finger</keyword>
<dbReference type="PROSITE" id="PS00028">
    <property type="entry name" value="ZINC_FINGER_C2H2_1"/>
    <property type="match status" value="1"/>
</dbReference>
<dbReference type="Proteomes" id="UP000799536">
    <property type="component" value="Unassembled WGS sequence"/>
</dbReference>
<comment type="caution">
    <text evidence="4">The sequence shown here is derived from an EMBL/GenBank/DDBJ whole genome shotgun (WGS) entry which is preliminary data.</text>
</comment>
<evidence type="ECO:0000259" key="3">
    <source>
        <dbReference type="PROSITE" id="PS50157"/>
    </source>
</evidence>
<dbReference type="SMART" id="SM00355">
    <property type="entry name" value="ZnF_C2H2"/>
    <property type="match status" value="2"/>
</dbReference>
<feature type="region of interest" description="Disordered" evidence="2">
    <location>
        <begin position="170"/>
        <end position="195"/>
    </location>
</feature>
<dbReference type="PROSITE" id="PS50157">
    <property type="entry name" value="ZINC_FINGER_C2H2_2"/>
    <property type="match status" value="1"/>
</dbReference>
<keyword evidence="1" id="KW-0862">Zinc</keyword>
<protein>
    <recommendedName>
        <fullName evidence="3">C2H2-type domain-containing protein</fullName>
    </recommendedName>
</protein>
<feature type="compositionally biased region" description="Polar residues" evidence="2">
    <location>
        <begin position="12"/>
        <end position="43"/>
    </location>
</feature>
<dbReference type="SUPFAM" id="SSF57667">
    <property type="entry name" value="beta-beta-alpha zinc fingers"/>
    <property type="match status" value="1"/>
</dbReference>
<reference evidence="4" key="1">
    <citation type="journal article" date="2020" name="Stud. Mycol.">
        <title>101 Dothideomycetes genomes: a test case for predicting lifestyles and emergence of pathogens.</title>
        <authorList>
            <person name="Haridas S."/>
            <person name="Albert R."/>
            <person name="Binder M."/>
            <person name="Bloem J."/>
            <person name="Labutti K."/>
            <person name="Salamov A."/>
            <person name="Andreopoulos B."/>
            <person name="Baker S."/>
            <person name="Barry K."/>
            <person name="Bills G."/>
            <person name="Bluhm B."/>
            <person name="Cannon C."/>
            <person name="Castanera R."/>
            <person name="Culley D."/>
            <person name="Daum C."/>
            <person name="Ezra D."/>
            <person name="Gonzalez J."/>
            <person name="Henrissat B."/>
            <person name="Kuo A."/>
            <person name="Liang C."/>
            <person name="Lipzen A."/>
            <person name="Lutzoni F."/>
            <person name="Magnuson J."/>
            <person name="Mondo S."/>
            <person name="Nolan M."/>
            <person name="Ohm R."/>
            <person name="Pangilinan J."/>
            <person name="Park H.-J."/>
            <person name="Ramirez L."/>
            <person name="Alfaro M."/>
            <person name="Sun H."/>
            <person name="Tritt A."/>
            <person name="Yoshinaga Y."/>
            <person name="Zwiers L.-H."/>
            <person name="Turgeon B."/>
            <person name="Goodwin S."/>
            <person name="Spatafora J."/>
            <person name="Crous P."/>
            <person name="Grigoriev I."/>
        </authorList>
    </citation>
    <scope>NUCLEOTIDE SEQUENCE</scope>
    <source>
        <strain evidence="4">ATCC 74209</strain>
    </source>
</reference>
<feature type="compositionally biased region" description="Polar residues" evidence="2">
    <location>
        <begin position="271"/>
        <end position="292"/>
    </location>
</feature>
<accession>A0A9P4JI60</accession>
<name>A0A9P4JI60_9PLEO</name>
<feature type="region of interest" description="Disordered" evidence="2">
    <location>
        <begin position="1"/>
        <end position="70"/>
    </location>
</feature>
<evidence type="ECO:0000313" key="4">
    <source>
        <dbReference type="EMBL" id="KAF2197112.1"/>
    </source>
</evidence>
<evidence type="ECO:0000256" key="1">
    <source>
        <dbReference type="PROSITE-ProRule" id="PRU00042"/>
    </source>
</evidence>
<sequence>MNQGSYPYANHTGASGSRGQGSSHQLASGQSLSNDFPPSNNTRRLLGPQESAQLTLTHPNARGGNSSSALPLEQSALSSNMLMASKSSQPDTSRIATAPKGIQQGGSAFGTSHPQYLQLQRQNCSYVRYGPPQQGFKQQSYLPKMQGPENTRNHNLQVNIMANKPYSHAPNQKHSLAGTESTLQDRPHAPEPLESLQCPQPRCLKVFTGNCARRNVNRHIQVEHSGALPHVCEVCGKNYKRDDALRKHERAAHPELGRPDPIRRRKPLQEAHSNSNSPDASTGAGNADSNNHGVVIDSGYSALDSRDPSTDTHSASFSNQYGDDTGYFFESWY</sequence>